<evidence type="ECO:0000256" key="8">
    <source>
        <dbReference type="ARBA" id="ARBA00022918"/>
    </source>
</evidence>
<evidence type="ECO:0000256" key="4">
    <source>
        <dbReference type="ARBA" id="ARBA00022695"/>
    </source>
</evidence>
<dbReference type="Gene3D" id="3.30.70.270">
    <property type="match status" value="2"/>
</dbReference>
<keyword evidence="9" id="KW-0863">Zinc-finger</keyword>
<keyword evidence="6" id="KW-0255">Endonuclease</keyword>
<dbReference type="SMART" id="SM00355">
    <property type="entry name" value="ZnF_C2H2"/>
    <property type="match status" value="2"/>
</dbReference>
<evidence type="ECO:0000259" key="14">
    <source>
        <dbReference type="PROSITE" id="PS50994"/>
    </source>
</evidence>
<reference evidence="15" key="1">
    <citation type="submission" date="2019-08" db="EMBL/GenBank/DDBJ databases">
        <title>The improved chromosome-level genome for the pearl oyster Pinctada fucata martensii using PacBio sequencing and Hi-C.</title>
        <authorList>
            <person name="Zheng Z."/>
        </authorList>
    </citation>
    <scope>NUCLEOTIDE SEQUENCE</scope>
    <source>
        <strain evidence="15">ZZ-2019</strain>
        <tissue evidence="15">Adductor muscle</tissue>
    </source>
</reference>
<keyword evidence="5" id="KW-0540">Nuclease</keyword>
<dbReference type="Gene3D" id="4.10.60.10">
    <property type="entry name" value="Zinc finger, CCHC-type"/>
    <property type="match status" value="1"/>
</dbReference>
<dbReference type="FunFam" id="3.10.10.10:FF:000007">
    <property type="entry name" value="Retrovirus-related Pol polyprotein from transposon 17.6-like Protein"/>
    <property type="match status" value="1"/>
</dbReference>
<dbReference type="InterPro" id="IPR036875">
    <property type="entry name" value="Znf_CCHC_sf"/>
</dbReference>
<feature type="compositionally biased region" description="Polar residues" evidence="11">
    <location>
        <begin position="109"/>
        <end position="118"/>
    </location>
</feature>
<dbReference type="InterPro" id="IPR043502">
    <property type="entry name" value="DNA/RNA_pol_sf"/>
</dbReference>
<protein>
    <recommendedName>
        <fullName evidence="1">RNA-directed DNA polymerase</fullName>
        <ecNumber evidence="1">2.7.7.49</ecNumber>
    </recommendedName>
</protein>
<organism evidence="15 16">
    <name type="scientific">Pinctada imbricata</name>
    <name type="common">Atlantic pearl-oyster</name>
    <name type="synonym">Pinctada martensii</name>
    <dbReference type="NCBI Taxonomy" id="66713"/>
    <lineage>
        <taxon>Eukaryota</taxon>
        <taxon>Metazoa</taxon>
        <taxon>Spiralia</taxon>
        <taxon>Lophotrochozoa</taxon>
        <taxon>Mollusca</taxon>
        <taxon>Bivalvia</taxon>
        <taxon>Autobranchia</taxon>
        <taxon>Pteriomorphia</taxon>
        <taxon>Pterioida</taxon>
        <taxon>Pterioidea</taxon>
        <taxon>Pteriidae</taxon>
        <taxon>Pinctada</taxon>
    </lineage>
</organism>
<feature type="coiled-coil region" evidence="10">
    <location>
        <begin position="185"/>
        <end position="219"/>
    </location>
</feature>
<dbReference type="GO" id="GO:0004190">
    <property type="term" value="F:aspartic-type endopeptidase activity"/>
    <property type="evidence" value="ECO:0007669"/>
    <property type="project" value="InterPro"/>
</dbReference>
<feature type="domain" description="CCHC-type" evidence="12">
    <location>
        <begin position="509"/>
        <end position="524"/>
    </location>
</feature>
<dbReference type="EC" id="2.7.7.49" evidence="1"/>
<dbReference type="InterPro" id="IPR041588">
    <property type="entry name" value="Integrase_H2C2"/>
</dbReference>
<dbReference type="PANTHER" id="PTHR37984">
    <property type="entry name" value="PROTEIN CBG26694"/>
    <property type="match status" value="1"/>
</dbReference>
<dbReference type="InterPro" id="IPR001584">
    <property type="entry name" value="Integrase_cat-core"/>
</dbReference>
<dbReference type="CDD" id="cd01647">
    <property type="entry name" value="RT_LTR"/>
    <property type="match status" value="1"/>
</dbReference>
<evidence type="ECO:0000256" key="2">
    <source>
        <dbReference type="ARBA" id="ARBA00022670"/>
    </source>
</evidence>
<dbReference type="GO" id="GO:0006508">
    <property type="term" value="P:proteolysis"/>
    <property type="evidence" value="ECO:0007669"/>
    <property type="project" value="UniProtKB-KW"/>
</dbReference>
<keyword evidence="7" id="KW-0378">Hydrolase</keyword>
<feature type="domain" description="Integrase catalytic" evidence="14">
    <location>
        <begin position="1423"/>
        <end position="1582"/>
    </location>
</feature>
<dbReference type="SUPFAM" id="SSF57756">
    <property type="entry name" value="Retrovirus zinc finger-like domains"/>
    <property type="match status" value="1"/>
</dbReference>
<dbReference type="CDD" id="cd09274">
    <property type="entry name" value="RNase_HI_RT_Ty3"/>
    <property type="match status" value="1"/>
</dbReference>
<dbReference type="FunFam" id="3.30.420.10:FF:000032">
    <property type="entry name" value="Retrovirus-related Pol polyprotein from transposon 297-like Protein"/>
    <property type="match status" value="1"/>
</dbReference>
<evidence type="ECO:0000313" key="16">
    <source>
        <dbReference type="Proteomes" id="UP001186944"/>
    </source>
</evidence>
<dbReference type="FunFam" id="3.10.20.370:FF:000001">
    <property type="entry name" value="Retrovirus-related Pol polyprotein from transposon 17.6-like protein"/>
    <property type="match status" value="1"/>
</dbReference>
<evidence type="ECO:0000313" key="15">
    <source>
        <dbReference type="EMBL" id="KAK3107840.1"/>
    </source>
</evidence>
<dbReference type="Gene3D" id="3.10.10.10">
    <property type="entry name" value="HIV Type 1 Reverse Transcriptase, subunit A, domain 1"/>
    <property type="match status" value="1"/>
</dbReference>
<dbReference type="GO" id="GO:0003964">
    <property type="term" value="F:RNA-directed DNA polymerase activity"/>
    <property type="evidence" value="ECO:0007669"/>
    <property type="project" value="UniProtKB-KW"/>
</dbReference>
<keyword evidence="8" id="KW-0695">RNA-directed DNA polymerase</keyword>
<evidence type="ECO:0000256" key="9">
    <source>
        <dbReference type="PROSITE-ProRule" id="PRU00047"/>
    </source>
</evidence>
<evidence type="ECO:0000256" key="5">
    <source>
        <dbReference type="ARBA" id="ARBA00022722"/>
    </source>
</evidence>
<dbReference type="InterPro" id="IPR043128">
    <property type="entry name" value="Rev_trsase/Diguanyl_cyclase"/>
</dbReference>
<dbReference type="FunFam" id="3.30.70.270:FF:000020">
    <property type="entry name" value="Transposon Tf2-6 polyprotein-like Protein"/>
    <property type="match status" value="1"/>
</dbReference>
<gene>
    <name evidence="15" type="ORF">FSP39_023254</name>
</gene>
<keyword evidence="16" id="KW-1185">Reference proteome</keyword>
<dbReference type="PROSITE" id="PS50994">
    <property type="entry name" value="INTEGRASE"/>
    <property type="match status" value="1"/>
</dbReference>
<evidence type="ECO:0000256" key="1">
    <source>
        <dbReference type="ARBA" id="ARBA00012493"/>
    </source>
</evidence>
<dbReference type="InterPro" id="IPR021109">
    <property type="entry name" value="Peptidase_aspartic_dom_sf"/>
</dbReference>
<dbReference type="Gene3D" id="3.30.160.60">
    <property type="entry name" value="Classic Zinc Finger"/>
    <property type="match status" value="1"/>
</dbReference>
<dbReference type="Pfam" id="PF22938">
    <property type="entry name" value="Integrase_p58_C"/>
    <property type="match status" value="1"/>
</dbReference>
<feature type="region of interest" description="Disordered" evidence="11">
    <location>
        <begin position="106"/>
        <end position="146"/>
    </location>
</feature>
<keyword evidence="3" id="KW-0808">Transferase</keyword>
<dbReference type="GO" id="GO:0015074">
    <property type="term" value="P:DNA integration"/>
    <property type="evidence" value="ECO:0007669"/>
    <property type="project" value="InterPro"/>
</dbReference>
<keyword evidence="2" id="KW-0645">Protease</keyword>
<dbReference type="Pfam" id="PF00078">
    <property type="entry name" value="RVT_1"/>
    <property type="match status" value="1"/>
</dbReference>
<dbReference type="Pfam" id="PF13650">
    <property type="entry name" value="Asp_protease_2"/>
    <property type="match status" value="1"/>
</dbReference>
<evidence type="ECO:0000256" key="11">
    <source>
        <dbReference type="SAM" id="MobiDB-lite"/>
    </source>
</evidence>
<comment type="caution">
    <text evidence="15">The sequence shown here is derived from an EMBL/GenBank/DDBJ whole genome shotgun (WGS) entry which is preliminary data.</text>
</comment>
<dbReference type="Pfam" id="PF17921">
    <property type="entry name" value="Integrase_H2C2"/>
    <property type="match status" value="1"/>
</dbReference>
<dbReference type="Proteomes" id="UP001186944">
    <property type="component" value="Unassembled WGS sequence"/>
</dbReference>
<sequence length="2027" mass="230949">MATGFRDDKDEPWKNITKRRTRRTSTLDSGIANLSKIKPLEEESPPKLSWDYGHLDLPVGKQAASAPRMHTSTKMRSRRREALHKDLSAVHAQLRTQMDIGGHRKRNVQESMHTTKSRTPGMEGSYLGTPSYDDDRSTPGAKSVPGILKRTPEVKVKIHANDVVSATHDTPHTPTTTATPNKQSIEDLQDTLATTLDELLRLQEDVNRMRDQNSDMKLASSRKIAGGADALADPDNIISRNKDADKLKKVAKAVNDHKAQPVKRRADDFRRPKITPSTFDGTTPWLDFKNHFEYCVQLNEWNDKQKALFLGVSLRGAAQQILSNLSNDKKADYKELVIALEKRFAPPNIEELYKAELRMRQRKQGESLLELGQAVRRLVTLAYPNAPEEVLDTLSKDNFLNSLTDAEVRLKILRARPTNFDETLQIAVELDACMRAEEKRASKSHYKIVREVESDATNDRADDRTAEIDKLKSELQQLKELMHKQILRGRRGNRGRGRGKPLDRNDVICYNCNQKGHMSRQCPQSKDAEENPSETSKVARNVRSGCLTAIDSGLYIPTRINEVNVNFIVDSGASVTIVSYATYDAIPAKCRPPLQSTQHVLSLADGKPLETKGSTVFEFRYGDQTIQHEAVVAAIRGPGILGLDFLLEHKCTLDLSSMTLAFEDENIQMHLEQDMQCCRVSVEETSVIPAHSERIITGQMVPLKDDRPLPFYGIVEPSQRFMERTGVMVGRSLVTASAGEPVPIRLMNLSDDPKVIYKGTVPGLFEPIRTVMPQNSSPSTGRQTLPDHIQTLLDNAEDLTPKQRQDAHAFLLTHAKLFAEKGVEQGHTKLIKHTIDTGSEKPIRQQPRRVPYQMKKEIDTQIDSMLANKIIRPSSSPWASPIVLARKKDGSLRFCIDFRKLNAVTIKDAYPLPRIDDSLDALGCSRWFSTLDMMCGYWQVEVAETDKQKTAFTSHRGLFEFNVMPFGLCNAAGTFERLMQTVCAGLRWDICLIYLDDIIVFSSTFEEHLERLDVIFKRLYDAGLRLRSKKCSLFKHRVSYLGHIITEKGVETDPEKINCIKDWPTPTNVADLRSFLGLCSYYRRFVKGFAKIASPLHSLTQKDKQYNWTTDCENAFQDLKKALVNAPILVMPDFSKTFILDTDASDRGIGAVLSQVTESAEKVISYGSRSLTKSEKKYSITRKELLAVVHFIKVYRPYLYGKHFILRTDHSALKWMMTFREPEGQLARWLDSLSEYDFEILHRAGKIHRNADALSRIDHEAPLNRLDDTVAVINLSKGKEDIRQRQADDPEIAEVMKWIASGKRPNWDKISTRNMTLKALWAQFDQLSIDDEVLSRKWYTKHGKMDRVQVVVPQSFRVTVLQQCHDAPSGGHLGRQRTLMKVKQKFYWPGMDRDVRKWCASCELCAKRKRHGKTPRAPMQITGAGEPGERVAMDILGPLPVTHKGNKYILVIQDYFTKWAEAVPLPDMEAKTVAQAFIDNFVTKFGVPRVLHTDQGRQFESRLFKQLCEILGINKTRTSPYHPQSDGMVERMNRTIENMLATYVDANQRNWDEHLQLVCMAYRAAEHESSGYTPNFLTFGREVVLPIELIAGLPPQKISTEEYAEHLEESLSLAHEIARKNIGDSLKRQKLRYDTKLAWKPFEIGSKIWLYTPKRKKGLSPKFQKWWTGPYTVLRKFSDVTYQIEKGKDRSVVHIDRLKPFVSRDENLSAKDTAVNKSKNHEEDDDYCTPYSPDVILDPVSAPYTYEVDSTANYGMPVDQREEFRHQRENAATPVHNQRRRRQPKRFEDFQLYHVTQKNGIQSGNQYHSNFDNQMARTKSTVRKQAAMNKCPLCIEIFQSAEEVIDHISQRHDKRIKCDHCEYTSERAADMKRHCERRHAPQSQPYERERAQTHADDFTSRRRTQPMPVYNPKRSKPVSAADASLEGRRSECNVLMHSISPSTGENARSRAPASVSKEVQIGGSSTRMDVASQADLRGSGDVVRSDIAIQCDMDILKFKDTRTVQTQCHGIAIRKRQVTESEWTEYE</sequence>
<feature type="domain" description="Reverse transcriptase" evidence="13">
    <location>
        <begin position="866"/>
        <end position="1045"/>
    </location>
</feature>
<evidence type="ECO:0000259" key="13">
    <source>
        <dbReference type="PROSITE" id="PS50878"/>
    </source>
</evidence>
<evidence type="ECO:0000256" key="3">
    <source>
        <dbReference type="ARBA" id="ARBA00022679"/>
    </source>
</evidence>
<dbReference type="FunFam" id="3.10.10.10:FF:000002">
    <property type="entry name" value="Retrovirus-related Pol polyprotein from transposon 17.6-like protein"/>
    <property type="match status" value="1"/>
</dbReference>
<dbReference type="Pfam" id="PF00665">
    <property type="entry name" value="rve"/>
    <property type="match status" value="1"/>
</dbReference>
<evidence type="ECO:0000256" key="7">
    <source>
        <dbReference type="ARBA" id="ARBA00022801"/>
    </source>
</evidence>
<evidence type="ECO:0000259" key="12">
    <source>
        <dbReference type="PROSITE" id="PS50158"/>
    </source>
</evidence>
<dbReference type="GO" id="GO:0004519">
    <property type="term" value="F:endonuclease activity"/>
    <property type="evidence" value="ECO:0007669"/>
    <property type="project" value="UniProtKB-KW"/>
</dbReference>
<keyword evidence="9" id="KW-0862">Zinc</keyword>
<dbReference type="PROSITE" id="PS00141">
    <property type="entry name" value="ASP_PROTEASE"/>
    <property type="match status" value="1"/>
</dbReference>
<feature type="region of interest" description="Disordered" evidence="11">
    <location>
        <begin position="1872"/>
        <end position="1924"/>
    </location>
</feature>
<dbReference type="Pfam" id="PF00098">
    <property type="entry name" value="zf-CCHC"/>
    <property type="match status" value="1"/>
</dbReference>
<dbReference type="GO" id="GO:0003676">
    <property type="term" value="F:nucleic acid binding"/>
    <property type="evidence" value="ECO:0007669"/>
    <property type="project" value="InterPro"/>
</dbReference>
<feature type="region of interest" description="Disordered" evidence="11">
    <location>
        <begin position="516"/>
        <end position="537"/>
    </location>
</feature>
<dbReference type="InterPro" id="IPR013087">
    <property type="entry name" value="Znf_C2H2_type"/>
</dbReference>
<dbReference type="InterPro" id="IPR036397">
    <property type="entry name" value="RNaseH_sf"/>
</dbReference>
<feature type="compositionally biased region" description="Basic and acidic residues" evidence="11">
    <location>
        <begin position="1"/>
        <end position="13"/>
    </location>
</feature>
<keyword evidence="10" id="KW-0175">Coiled coil</keyword>
<dbReference type="FunFam" id="1.10.340.70:FF:000001">
    <property type="entry name" value="Retrovirus-related Pol polyprotein from transposon gypsy-like Protein"/>
    <property type="match status" value="1"/>
</dbReference>
<dbReference type="InterPro" id="IPR054465">
    <property type="entry name" value="Integrase_p58-like_C"/>
</dbReference>
<dbReference type="Gene3D" id="2.40.70.10">
    <property type="entry name" value="Acid Proteases"/>
    <property type="match status" value="1"/>
</dbReference>
<name>A0AA88YL77_PINIB</name>
<dbReference type="InterPro" id="IPR050951">
    <property type="entry name" value="Retrovirus_Pol_polyprotein"/>
</dbReference>
<feature type="region of interest" description="Disordered" evidence="11">
    <location>
        <begin position="1"/>
        <end position="27"/>
    </location>
</feature>
<evidence type="ECO:0000256" key="6">
    <source>
        <dbReference type="ARBA" id="ARBA00022759"/>
    </source>
</evidence>
<dbReference type="PROSITE" id="PS50158">
    <property type="entry name" value="ZF_CCHC"/>
    <property type="match status" value="1"/>
</dbReference>
<dbReference type="SUPFAM" id="SSF50630">
    <property type="entry name" value="Acid proteases"/>
    <property type="match status" value="1"/>
</dbReference>
<dbReference type="InterPro" id="IPR000477">
    <property type="entry name" value="RT_dom"/>
</dbReference>
<dbReference type="GO" id="GO:0008270">
    <property type="term" value="F:zinc ion binding"/>
    <property type="evidence" value="ECO:0007669"/>
    <property type="project" value="UniProtKB-KW"/>
</dbReference>
<keyword evidence="4" id="KW-0548">Nucleotidyltransferase</keyword>
<dbReference type="PANTHER" id="PTHR37984:SF5">
    <property type="entry name" value="PROTEIN NYNRIN-LIKE"/>
    <property type="match status" value="1"/>
</dbReference>
<accession>A0AA88YL77</accession>
<dbReference type="Gene3D" id="3.30.420.10">
    <property type="entry name" value="Ribonuclease H-like superfamily/Ribonuclease H"/>
    <property type="match status" value="1"/>
</dbReference>
<dbReference type="Gene3D" id="1.10.340.70">
    <property type="match status" value="1"/>
</dbReference>
<dbReference type="SUPFAM" id="SSF56672">
    <property type="entry name" value="DNA/RNA polymerases"/>
    <property type="match status" value="1"/>
</dbReference>
<dbReference type="InterPro" id="IPR001878">
    <property type="entry name" value="Znf_CCHC"/>
</dbReference>
<feature type="compositionally biased region" description="Basic and acidic residues" evidence="11">
    <location>
        <begin position="1886"/>
        <end position="1900"/>
    </location>
</feature>
<feature type="coiled-coil region" evidence="10">
    <location>
        <begin position="461"/>
        <end position="488"/>
    </location>
</feature>
<proteinExistence type="predicted"/>
<dbReference type="InterPro" id="IPR012337">
    <property type="entry name" value="RNaseH-like_sf"/>
</dbReference>
<keyword evidence="9" id="KW-0479">Metal-binding</keyword>
<dbReference type="SMART" id="SM00343">
    <property type="entry name" value="ZnF_C2HC"/>
    <property type="match status" value="1"/>
</dbReference>
<dbReference type="SUPFAM" id="SSF53098">
    <property type="entry name" value="Ribonuclease H-like"/>
    <property type="match status" value="1"/>
</dbReference>
<dbReference type="Pfam" id="PF17917">
    <property type="entry name" value="RT_RNaseH"/>
    <property type="match status" value="1"/>
</dbReference>
<dbReference type="PROSITE" id="PS50878">
    <property type="entry name" value="RT_POL"/>
    <property type="match status" value="1"/>
</dbReference>
<evidence type="ECO:0000256" key="10">
    <source>
        <dbReference type="SAM" id="Coils"/>
    </source>
</evidence>
<dbReference type="InterPro" id="IPR001969">
    <property type="entry name" value="Aspartic_peptidase_AS"/>
</dbReference>
<dbReference type="EMBL" id="VSWD01000002">
    <property type="protein sequence ID" value="KAK3107840.1"/>
    <property type="molecule type" value="Genomic_DNA"/>
</dbReference>
<dbReference type="InterPro" id="IPR041373">
    <property type="entry name" value="RT_RNaseH"/>
</dbReference>